<keyword evidence="3" id="KW-0813">Transport</keyword>
<keyword evidence="1 3" id="KW-0963">Cytoplasm</keyword>
<dbReference type="GO" id="GO:0006606">
    <property type="term" value="P:protein import into nucleus"/>
    <property type="evidence" value="ECO:0007669"/>
    <property type="project" value="UniProtKB-ARBA"/>
</dbReference>
<comment type="caution">
    <text evidence="5">The sequence shown here is derived from an EMBL/GenBank/DDBJ whole genome shotgun (WGS) entry which is preliminary data.</text>
</comment>
<accession>A0A8H7VN33</accession>
<evidence type="ECO:0000259" key="4">
    <source>
        <dbReference type="PROSITE" id="PS50177"/>
    </source>
</evidence>
<dbReference type="InterPro" id="IPR032710">
    <property type="entry name" value="NTF2-like_dom_sf"/>
</dbReference>
<dbReference type="InterPro" id="IPR045875">
    <property type="entry name" value="NTF2"/>
</dbReference>
<dbReference type="Pfam" id="PF02136">
    <property type="entry name" value="NTF2"/>
    <property type="match status" value="1"/>
</dbReference>
<dbReference type="OrthoDB" id="6507044at2759"/>
<dbReference type="Proteomes" id="UP000646827">
    <property type="component" value="Unassembled WGS sequence"/>
</dbReference>
<feature type="domain" description="NTF2" evidence="4">
    <location>
        <begin position="7"/>
        <end position="121"/>
    </location>
</feature>
<dbReference type="PROSITE" id="PS50177">
    <property type="entry name" value="NTF2_DOMAIN"/>
    <property type="match status" value="1"/>
</dbReference>
<dbReference type="GO" id="GO:0051028">
    <property type="term" value="P:mRNA transport"/>
    <property type="evidence" value="ECO:0007669"/>
    <property type="project" value="UniProtKB-UniRule"/>
</dbReference>
<dbReference type="SUPFAM" id="SSF54427">
    <property type="entry name" value="NTF2-like"/>
    <property type="match status" value="1"/>
</dbReference>
<dbReference type="FunFam" id="3.10.450.50:FF:000005">
    <property type="entry name" value="Nuclear transport factor 2"/>
    <property type="match status" value="1"/>
</dbReference>
<evidence type="ECO:0000313" key="6">
    <source>
        <dbReference type="Proteomes" id="UP000646827"/>
    </source>
</evidence>
<evidence type="ECO:0000256" key="3">
    <source>
        <dbReference type="RuleBase" id="RU369002"/>
    </source>
</evidence>
<name>A0A8H7VN33_9FUNG</name>
<comment type="function">
    <text evidence="3">Has a role in nuclear-cytoplasmic transport of proteins and mRNAs.</text>
</comment>
<dbReference type="InterPro" id="IPR002075">
    <property type="entry name" value="NTF2_dom"/>
</dbReference>
<keyword evidence="6" id="KW-1185">Reference proteome</keyword>
<evidence type="ECO:0000256" key="1">
    <source>
        <dbReference type="ARBA" id="ARBA00022490"/>
    </source>
</evidence>
<gene>
    <name evidence="5" type="ORF">INT45_003222</name>
</gene>
<evidence type="ECO:0000313" key="5">
    <source>
        <dbReference type="EMBL" id="KAG2225022.1"/>
    </source>
</evidence>
<dbReference type="Gene3D" id="3.10.450.50">
    <property type="match status" value="1"/>
</dbReference>
<organism evidence="5 6">
    <name type="scientific">Circinella minor</name>
    <dbReference type="NCBI Taxonomy" id="1195481"/>
    <lineage>
        <taxon>Eukaryota</taxon>
        <taxon>Fungi</taxon>
        <taxon>Fungi incertae sedis</taxon>
        <taxon>Mucoromycota</taxon>
        <taxon>Mucoromycotina</taxon>
        <taxon>Mucoromycetes</taxon>
        <taxon>Mucorales</taxon>
        <taxon>Lichtheimiaceae</taxon>
        <taxon>Circinella</taxon>
    </lineage>
</organism>
<dbReference type="PANTHER" id="PTHR12612">
    <property type="entry name" value="NUCLEAR TRANSPORT FACTOR 2"/>
    <property type="match status" value="1"/>
</dbReference>
<dbReference type="GO" id="GO:0005737">
    <property type="term" value="C:cytoplasm"/>
    <property type="evidence" value="ECO:0007669"/>
    <property type="project" value="UniProtKB-SubCell"/>
</dbReference>
<dbReference type="EMBL" id="JAEPRB010000033">
    <property type="protein sequence ID" value="KAG2225022.1"/>
    <property type="molecule type" value="Genomic_DNA"/>
</dbReference>
<dbReference type="InterPro" id="IPR018222">
    <property type="entry name" value="Nuclear_transport_factor_2_euk"/>
</dbReference>
<dbReference type="CDD" id="cd00780">
    <property type="entry name" value="NTF2"/>
    <property type="match status" value="1"/>
</dbReference>
<sequence length="124" mass="14081">MSNFQEVAEAFVKFYYETFDSNRQNLAPLYAKGSMLTFESQQFSGSASITEKLVALPFQKVAHRISTIDAQPSSPQNATILVLVTGQLLVDEEQNPQMFSQTFHLVPENGSYWVFNDIFRLNYA</sequence>
<keyword evidence="3" id="KW-0539">Nucleus</keyword>
<comment type="subcellular location">
    <subcellularLocation>
        <location evidence="3">Cytoplasm</location>
    </subcellularLocation>
    <subcellularLocation>
        <location evidence="3">Nucleus</location>
    </subcellularLocation>
</comment>
<reference evidence="5 6" key="1">
    <citation type="submission" date="2020-12" db="EMBL/GenBank/DDBJ databases">
        <title>Metabolic potential, ecology and presence of endohyphal bacteria is reflected in genomic diversity of Mucoromycotina.</title>
        <authorList>
            <person name="Muszewska A."/>
            <person name="Okrasinska A."/>
            <person name="Steczkiewicz K."/>
            <person name="Drgas O."/>
            <person name="Orlowska M."/>
            <person name="Perlinska-Lenart U."/>
            <person name="Aleksandrzak-Piekarczyk T."/>
            <person name="Szatraj K."/>
            <person name="Zielenkiewicz U."/>
            <person name="Pilsyk S."/>
            <person name="Malc E."/>
            <person name="Mieczkowski P."/>
            <person name="Kruszewska J.S."/>
            <person name="Biernat P."/>
            <person name="Pawlowska J."/>
        </authorList>
    </citation>
    <scope>NUCLEOTIDE SEQUENCE [LARGE SCALE GENOMIC DNA]</scope>
    <source>
        <strain evidence="5 6">CBS 142.35</strain>
    </source>
</reference>
<dbReference type="AlphaFoldDB" id="A0A8H7VN33"/>
<protein>
    <recommendedName>
        <fullName evidence="2 3">Nuclear transport factor 2</fullName>
        <shortName evidence="3">NTF-2</shortName>
    </recommendedName>
</protein>
<keyword evidence="3" id="KW-0653">Protein transport</keyword>
<evidence type="ECO:0000256" key="2">
    <source>
        <dbReference type="ARBA" id="ARBA00026247"/>
    </source>
</evidence>
<proteinExistence type="predicted"/>
<dbReference type="GO" id="GO:0005635">
    <property type="term" value="C:nuclear envelope"/>
    <property type="evidence" value="ECO:0007669"/>
    <property type="project" value="UniProtKB-ARBA"/>
</dbReference>